<dbReference type="AlphaFoldDB" id="A0A369AEL8"/>
<evidence type="ECO:0000256" key="2">
    <source>
        <dbReference type="ARBA" id="ARBA00010961"/>
    </source>
</evidence>
<dbReference type="Pfam" id="PF00872">
    <property type="entry name" value="Transposase_mut"/>
    <property type="match status" value="1"/>
</dbReference>
<dbReference type="PROSITE" id="PS01007">
    <property type="entry name" value="TRANSPOSASE_MUTATOR"/>
    <property type="match status" value="1"/>
</dbReference>
<dbReference type="PANTHER" id="PTHR33217">
    <property type="entry name" value="TRANSPOSASE FOR INSERTION SEQUENCE ELEMENT IS1081"/>
    <property type="match status" value="1"/>
</dbReference>
<evidence type="ECO:0000256" key="3">
    <source>
        <dbReference type="ARBA" id="ARBA00022578"/>
    </source>
</evidence>
<dbReference type="GO" id="GO:0004803">
    <property type="term" value="F:transposase activity"/>
    <property type="evidence" value="ECO:0007669"/>
    <property type="project" value="UniProtKB-UniRule"/>
</dbReference>
<dbReference type="InterPro" id="IPR001207">
    <property type="entry name" value="Transposase_mutator"/>
</dbReference>
<keyword evidence="4 6" id="KW-0238">DNA-binding</keyword>
<keyword evidence="3 6" id="KW-0815">Transposition</keyword>
<sequence length="408" mass="47274">MRQSKNILTEKEMELVSLLMQDCQSTGDIQSKLKRLFAGTIEQMLEAEMDGHLGYEKNSSEGKNSGNSRNGYNHKTIISDYGESEIAIPRDRNGEFEPKVLEKRQTRTDEIEQKIMAMYSKGMSQRDIEDNLREIYGAEIPQTLISKITDKILPEVNEWQNRPLESVYPIIYFDGIVFKSRKDSQIINKCVYSVLGIDMNGQKDILGIWISENESASFYASICSDLKKRGVQDIFIACHDNLKGLGDAINAVFPKTKQQLCIVHQIRNSTKFVQYKDRKTICADLKKIYGAVNLDDAEYAKEEFREKWDRKYPSILRSWDANWAELTTFFSYPEQIRHLIYTTNAVEAYHRMVRKFTKAKSIFPTDDSIRKVVFLSAKEITKKWTQPSRDWAMAYSQIMIFFADRLVA</sequence>
<evidence type="ECO:0000256" key="4">
    <source>
        <dbReference type="ARBA" id="ARBA00023125"/>
    </source>
</evidence>
<keyword evidence="5 6" id="KW-0233">DNA recombination</keyword>
<comment type="function">
    <text evidence="1 6">Required for the transposition of the insertion element.</text>
</comment>
<keyword evidence="6" id="KW-0814">Transposable element</keyword>
<comment type="caution">
    <text evidence="7">The sequence shown here is derived from an EMBL/GenBank/DDBJ whole genome shotgun (WGS) entry which is preliminary data.</text>
</comment>
<evidence type="ECO:0000313" key="7">
    <source>
        <dbReference type="EMBL" id="RCX06736.1"/>
    </source>
</evidence>
<dbReference type="GO" id="GO:0006313">
    <property type="term" value="P:DNA transposition"/>
    <property type="evidence" value="ECO:0007669"/>
    <property type="project" value="UniProtKB-UniRule"/>
</dbReference>
<dbReference type="NCBIfam" id="NF033543">
    <property type="entry name" value="transpos_IS256"/>
    <property type="match status" value="1"/>
</dbReference>
<keyword evidence="8" id="KW-1185">Reference proteome</keyword>
<evidence type="ECO:0000313" key="8">
    <source>
        <dbReference type="Proteomes" id="UP000253034"/>
    </source>
</evidence>
<dbReference type="GO" id="GO:0003677">
    <property type="term" value="F:DNA binding"/>
    <property type="evidence" value="ECO:0007669"/>
    <property type="project" value="UniProtKB-UniRule"/>
</dbReference>
<comment type="similarity">
    <text evidence="2 6">Belongs to the transposase mutator family.</text>
</comment>
<proteinExistence type="inferred from homology"/>
<dbReference type="PANTHER" id="PTHR33217:SF5">
    <property type="entry name" value="MUTATOR FAMILY TRANSPOSASE"/>
    <property type="match status" value="1"/>
</dbReference>
<protein>
    <recommendedName>
        <fullName evidence="6">Mutator family transposase</fullName>
    </recommendedName>
</protein>
<accession>A0A369AEL8</accession>
<organism evidence="7 8">
    <name type="scientific">Anaerobacterium chartisolvens</name>
    <dbReference type="NCBI Taxonomy" id="1297424"/>
    <lineage>
        <taxon>Bacteria</taxon>
        <taxon>Bacillati</taxon>
        <taxon>Bacillota</taxon>
        <taxon>Clostridia</taxon>
        <taxon>Eubacteriales</taxon>
        <taxon>Oscillospiraceae</taxon>
        <taxon>Anaerobacterium</taxon>
    </lineage>
</organism>
<name>A0A369AEL8_9FIRM</name>
<dbReference type="Proteomes" id="UP000253034">
    <property type="component" value="Unassembled WGS sequence"/>
</dbReference>
<gene>
    <name evidence="7" type="ORF">DFR58_1761</name>
</gene>
<dbReference type="EMBL" id="QPJT01000076">
    <property type="protein sequence ID" value="RCX06736.1"/>
    <property type="molecule type" value="Genomic_DNA"/>
</dbReference>
<evidence type="ECO:0000256" key="1">
    <source>
        <dbReference type="ARBA" id="ARBA00002190"/>
    </source>
</evidence>
<evidence type="ECO:0000256" key="6">
    <source>
        <dbReference type="RuleBase" id="RU365089"/>
    </source>
</evidence>
<reference evidence="7 8" key="1">
    <citation type="submission" date="2018-07" db="EMBL/GenBank/DDBJ databases">
        <title>Genomic Encyclopedia of Type Strains, Phase IV (KMG-IV): sequencing the most valuable type-strain genomes for metagenomic binning, comparative biology and taxonomic classification.</title>
        <authorList>
            <person name="Goeker M."/>
        </authorList>
    </citation>
    <scope>NUCLEOTIDE SEQUENCE [LARGE SCALE GENOMIC DNA]</scope>
    <source>
        <strain evidence="7 8">DSM 27016</strain>
    </source>
</reference>
<evidence type="ECO:0000256" key="5">
    <source>
        <dbReference type="ARBA" id="ARBA00023172"/>
    </source>
</evidence>